<gene>
    <name evidence="3" type="ORF">COHA_003168</name>
</gene>
<dbReference type="InterPro" id="IPR018865">
    <property type="entry name" value="STK19-like"/>
</dbReference>
<evidence type="ECO:0000313" key="3">
    <source>
        <dbReference type="EMBL" id="KAI7843185.1"/>
    </source>
</evidence>
<evidence type="ECO:0000256" key="1">
    <source>
        <dbReference type="ARBA" id="ARBA00093458"/>
    </source>
</evidence>
<reference evidence="3" key="1">
    <citation type="submission" date="2020-11" db="EMBL/GenBank/DDBJ databases">
        <title>Chlorella ohadii genome sequencing and assembly.</title>
        <authorList>
            <person name="Murik O."/>
            <person name="Treves H."/>
            <person name="Kedem I."/>
            <person name="Shotland Y."/>
            <person name="Kaplan A."/>
        </authorList>
    </citation>
    <scope>NUCLEOTIDE SEQUENCE</scope>
    <source>
        <strain evidence="3">1</strain>
    </source>
</reference>
<protein>
    <recommendedName>
        <fullName evidence="5">Serine/threonine-protein kinase 19</fullName>
    </recommendedName>
</protein>
<keyword evidence="4" id="KW-1185">Reference proteome</keyword>
<sequence length="362" mass="37297">MSKTLRLPPPPAKRQRLGAGTSSSAAPSNAAVAPLAAAAATATGPPEYAAAALPSNGSHETDAHDSDLAAEADVDLALPNDTLAALHLLRSRFPAEAKVAPFATKAQLYTVLSDRTAVDRQLDELRRSNAVRVMQLPAGKDEFAIMLTQDYVAALRRSKAAVLQPPASSSGSPGAGLGCSSTAAAGPGARPTAAAQQAAQVFDWMEARVLPVCTALMVTHAELLQLLAGGGGGRAGSSGAPQASRAAAAGPGGRQPVTEAHVSLLLSHGFLTRHTGGLDGYLFSMPNAGAAVRSVAAGRAEIQSWLQRRRPHELLESELEKRKLQRSVLGVRWHIADMVGSGALLRRDTAVGPLLIAGRRGG</sequence>
<accession>A0AAD5H7I5</accession>
<feature type="region of interest" description="Disordered" evidence="2">
    <location>
        <begin position="234"/>
        <end position="255"/>
    </location>
</feature>
<proteinExistence type="inferred from homology"/>
<evidence type="ECO:0008006" key="5">
    <source>
        <dbReference type="Google" id="ProtNLM"/>
    </source>
</evidence>
<feature type="compositionally biased region" description="Low complexity" evidence="2">
    <location>
        <begin position="237"/>
        <end position="249"/>
    </location>
</feature>
<comment type="caution">
    <text evidence="3">The sequence shown here is derived from an EMBL/GenBank/DDBJ whole genome shotgun (WGS) entry which is preliminary data.</text>
</comment>
<name>A0AAD5H7I5_9CHLO</name>
<feature type="compositionally biased region" description="Low complexity" evidence="2">
    <location>
        <begin position="17"/>
        <end position="38"/>
    </location>
</feature>
<evidence type="ECO:0000313" key="4">
    <source>
        <dbReference type="Proteomes" id="UP001205105"/>
    </source>
</evidence>
<dbReference type="PANTHER" id="PTHR15243">
    <property type="entry name" value="SERINE/THREONINE-PROTEIN KINASE 19"/>
    <property type="match status" value="1"/>
</dbReference>
<evidence type="ECO:0000256" key="2">
    <source>
        <dbReference type="SAM" id="MobiDB-lite"/>
    </source>
</evidence>
<dbReference type="EMBL" id="JADXDR010000042">
    <property type="protein sequence ID" value="KAI7843185.1"/>
    <property type="molecule type" value="Genomic_DNA"/>
</dbReference>
<dbReference type="Pfam" id="PF10494">
    <property type="entry name" value="Stk19"/>
    <property type="match status" value="1"/>
</dbReference>
<dbReference type="PANTHER" id="PTHR15243:SF0">
    <property type="entry name" value="SERINE_THREONINE-PROTEIN KINASE 19"/>
    <property type="match status" value="1"/>
</dbReference>
<dbReference type="Proteomes" id="UP001205105">
    <property type="component" value="Unassembled WGS sequence"/>
</dbReference>
<dbReference type="AlphaFoldDB" id="A0AAD5H7I5"/>
<comment type="similarity">
    <text evidence="1">Belongs to the STK19 family.</text>
</comment>
<organism evidence="3 4">
    <name type="scientific">Chlorella ohadii</name>
    <dbReference type="NCBI Taxonomy" id="2649997"/>
    <lineage>
        <taxon>Eukaryota</taxon>
        <taxon>Viridiplantae</taxon>
        <taxon>Chlorophyta</taxon>
        <taxon>core chlorophytes</taxon>
        <taxon>Trebouxiophyceae</taxon>
        <taxon>Chlorellales</taxon>
        <taxon>Chlorellaceae</taxon>
        <taxon>Chlorella clade</taxon>
        <taxon>Chlorella</taxon>
    </lineage>
</organism>
<feature type="region of interest" description="Disordered" evidence="2">
    <location>
        <begin position="1"/>
        <end position="38"/>
    </location>
</feature>